<organism evidence="2 3">
    <name type="scientific">Flexivirga alba</name>
    <dbReference type="NCBI Taxonomy" id="702742"/>
    <lineage>
        <taxon>Bacteria</taxon>
        <taxon>Bacillati</taxon>
        <taxon>Actinomycetota</taxon>
        <taxon>Actinomycetes</taxon>
        <taxon>Micrococcales</taxon>
        <taxon>Dermacoccaceae</taxon>
        <taxon>Flexivirga</taxon>
    </lineage>
</organism>
<sequence>MKFIRLAAVITASAGVAGTVSFTASPAARATTYAPCAGSALAVTHSYVEAGMGHRWMYLLFRNQASTTCTINGFPSAVALNSAGSVMAHATDVGTPHTVTLAPGRYAAAGLQWSAFNSSATGPCPHWSTYLAVTPAHTNHTVRFRQSVSTCDLQVQPTQPSASVDLTYYAYAQRWWIRGASAADATRGAYWYHAEANLKLYGSLYAYQVSELKQLIAMPDTGLTAAQRAKVIALTKSLNSFFGTPGLYF</sequence>
<dbReference type="Pfam" id="PF14016">
    <property type="entry name" value="DUF4232"/>
    <property type="match status" value="1"/>
</dbReference>
<comment type="caution">
    <text evidence="2">The sequence shown here is derived from an EMBL/GenBank/DDBJ whole genome shotgun (WGS) entry which is preliminary data.</text>
</comment>
<reference evidence="3" key="1">
    <citation type="journal article" date="2019" name="Int. J. Syst. Evol. Microbiol.">
        <title>The Global Catalogue of Microorganisms (GCM) 10K type strain sequencing project: providing services to taxonomists for standard genome sequencing and annotation.</title>
        <authorList>
            <consortium name="The Broad Institute Genomics Platform"/>
            <consortium name="The Broad Institute Genome Sequencing Center for Infectious Disease"/>
            <person name="Wu L."/>
            <person name="Ma J."/>
        </authorList>
    </citation>
    <scope>NUCLEOTIDE SEQUENCE [LARGE SCALE GENOMIC DNA]</scope>
    <source>
        <strain evidence="3">CCUG 58127</strain>
    </source>
</reference>
<evidence type="ECO:0000259" key="1">
    <source>
        <dbReference type="Pfam" id="PF14016"/>
    </source>
</evidence>
<keyword evidence="3" id="KW-1185">Reference proteome</keyword>
<dbReference type="InterPro" id="IPR025326">
    <property type="entry name" value="DUF4232"/>
</dbReference>
<evidence type="ECO:0000313" key="3">
    <source>
        <dbReference type="Proteomes" id="UP001596298"/>
    </source>
</evidence>
<dbReference type="RefSeq" id="WP_382398422.1">
    <property type="nucleotide sequence ID" value="NZ_JBHSWH010000001.1"/>
</dbReference>
<feature type="domain" description="DUF4232" evidence="1">
    <location>
        <begin position="36"/>
        <end position="157"/>
    </location>
</feature>
<gene>
    <name evidence="2" type="ORF">ACFQDH_03220</name>
</gene>
<dbReference type="EMBL" id="JBHSWH010000001">
    <property type="protein sequence ID" value="MFC6704310.1"/>
    <property type="molecule type" value="Genomic_DNA"/>
</dbReference>
<protein>
    <submittedName>
        <fullName evidence="2">DUF4232 domain-containing protein</fullName>
    </submittedName>
</protein>
<name>A0ABW2AC12_9MICO</name>
<proteinExistence type="predicted"/>
<dbReference type="Proteomes" id="UP001596298">
    <property type="component" value="Unassembled WGS sequence"/>
</dbReference>
<accession>A0ABW2AC12</accession>
<evidence type="ECO:0000313" key="2">
    <source>
        <dbReference type="EMBL" id="MFC6704310.1"/>
    </source>
</evidence>